<dbReference type="EMBL" id="VDUZ01000031">
    <property type="protein sequence ID" value="TXL72652.1"/>
    <property type="molecule type" value="Genomic_DNA"/>
</dbReference>
<reference evidence="5 6" key="1">
    <citation type="submission" date="2019-06" db="EMBL/GenBank/DDBJ databases">
        <title>New taxonomy in bacterial strain CC-CFT640, isolated from vineyard.</title>
        <authorList>
            <person name="Lin S.-Y."/>
            <person name="Tsai C.-F."/>
            <person name="Young C.-C."/>
        </authorList>
    </citation>
    <scope>NUCLEOTIDE SEQUENCE [LARGE SCALE GENOMIC DNA]</scope>
    <source>
        <strain evidence="5 6">CC-CFT640</strain>
    </source>
</reference>
<dbReference type="RefSeq" id="WP_147849552.1">
    <property type="nucleotide sequence ID" value="NZ_VDUZ01000031.1"/>
</dbReference>
<dbReference type="SUPFAM" id="SSF53822">
    <property type="entry name" value="Periplasmic binding protein-like I"/>
    <property type="match status" value="1"/>
</dbReference>
<keyword evidence="2 3" id="KW-0732">Signal</keyword>
<evidence type="ECO:0000259" key="4">
    <source>
        <dbReference type="Pfam" id="PF13458"/>
    </source>
</evidence>
<feature type="domain" description="Leucine-binding protein" evidence="4">
    <location>
        <begin position="31"/>
        <end position="363"/>
    </location>
</feature>
<evidence type="ECO:0000256" key="1">
    <source>
        <dbReference type="ARBA" id="ARBA00010062"/>
    </source>
</evidence>
<dbReference type="Pfam" id="PF13458">
    <property type="entry name" value="Peripla_BP_6"/>
    <property type="match status" value="1"/>
</dbReference>
<dbReference type="Proteomes" id="UP000321638">
    <property type="component" value="Unassembled WGS sequence"/>
</dbReference>
<evidence type="ECO:0000256" key="2">
    <source>
        <dbReference type="ARBA" id="ARBA00022729"/>
    </source>
</evidence>
<gene>
    <name evidence="5" type="ORF">FHP25_24155</name>
</gene>
<dbReference type="PANTHER" id="PTHR47235">
    <property type="entry name" value="BLR6548 PROTEIN"/>
    <property type="match status" value="1"/>
</dbReference>
<protein>
    <submittedName>
        <fullName evidence="5">ABC transporter substrate-binding protein</fullName>
    </submittedName>
</protein>
<dbReference type="InterPro" id="IPR028082">
    <property type="entry name" value="Peripla_BP_I"/>
</dbReference>
<proteinExistence type="inferred from homology"/>
<dbReference type="OrthoDB" id="8207713at2"/>
<feature type="chain" id="PRO_5023036075" evidence="3">
    <location>
        <begin position="25"/>
        <end position="408"/>
    </location>
</feature>
<keyword evidence="6" id="KW-1185">Reference proteome</keyword>
<sequence length="408" mass="43684">MRVFTRTAAAWAIAAGSFLPVAGASGQATYNLAATADFTGPYADVMKDLIGSQRPAIEWWNGEVGQKLGIKLAVKQYDHRYDAAQAASLWPGIKAELNPIIMLGAGGPDVAALQGRLPGDKIPMIMSTAGYGFAWKPDPWIFNPRPTYSHEAAAFFNWFRARRGGSGPLKVAIISSEASPAYIDQQRGIEKYAKDNPDKVEIVESVFTEVQPTDLTTQINRVVRKGAEVISIQTNTAAVVATKRALQALGKNVPILMSSHNGVLDSGRAVGDVKQMEGDFEAYAMAVPTDEKTPARAFFDMLATKHGMKSQWTVTAVQGMGQVLVALRAIEATAKRVGADKITGEAIRETMLSTPIASDQIFGTLPDLKFTKEAPFPVTGLTAGIGTIKDGKYVAAAKDAAVPVLSKW</sequence>
<dbReference type="Gene3D" id="3.40.50.2300">
    <property type="match status" value="2"/>
</dbReference>
<organism evidence="5 6">
    <name type="scientific">Vineibacter terrae</name>
    <dbReference type="NCBI Taxonomy" id="2586908"/>
    <lineage>
        <taxon>Bacteria</taxon>
        <taxon>Pseudomonadati</taxon>
        <taxon>Pseudomonadota</taxon>
        <taxon>Alphaproteobacteria</taxon>
        <taxon>Hyphomicrobiales</taxon>
        <taxon>Vineibacter</taxon>
    </lineage>
</organism>
<evidence type="ECO:0000313" key="6">
    <source>
        <dbReference type="Proteomes" id="UP000321638"/>
    </source>
</evidence>
<feature type="signal peptide" evidence="3">
    <location>
        <begin position="1"/>
        <end position="24"/>
    </location>
</feature>
<name>A0A5C8PFU4_9HYPH</name>
<dbReference type="AlphaFoldDB" id="A0A5C8PFU4"/>
<comment type="similarity">
    <text evidence="1">Belongs to the leucine-binding protein family.</text>
</comment>
<dbReference type="InterPro" id="IPR028081">
    <property type="entry name" value="Leu-bd"/>
</dbReference>
<dbReference type="PANTHER" id="PTHR47235:SF1">
    <property type="entry name" value="BLR6548 PROTEIN"/>
    <property type="match status" value="1"/>
</dbReference>
<evidence type="ECO:0000256" key="3">
    <source>
        <dbReference type="SAM" id="SignalP"/>
    </source>
</evidence>
<comment type="caution">
    <text evidence="5">The sequence shown here is derived from an EMBL/GenBank/DDBJ whole genome shotgun (WGS) entry which is preliminary data.</text>
</comment>
<evidence type="ECO:0000313" key="5">
    <source>
        <dbReference type="EMBL" id="TXL72652.1"/>
    </source>
</evidence>
<accession>A0A5C8PFU4</accession>